<dbReference type="EMBL" id="JBHFNQ010000170">
    <property type="protein sequence ID" value="MFB2879602.1"/>
    <property type="molecule type" value="Genomic_DNA"/>
</dbReference>
<evidence type="ECO:0000256" key="5">
    <source>
        <dbReference type="ARBA" id="ARBA00023136"/>
    </source>
</evidence>
<keyword evidence="3 6" id="KW-0812">Transmembrane</keyword>
<accession>A0ABV4X9X5</accession>
<feature type="transmembrane region" description="Helical" evidence="6">
    <location>
        <begin position="240"/>
        <end position="262"/>
    </location>
</feature>
<reference evidence="8 9" key="1">
    <citation type="submission" date="2024-09" db="EMBL/GenBank/DDBJ databases">
        <title>Floridaenema gen nov. (Aerosakkonemataceae, Aerosakkonematales ord. nov., Cyanobacteria) from benthic tropical and subtropical fresh waters, with the description of four new species.</title>
        <authorList>
            <person name="Moretto J.A."/>
            <person name="Berthold D.E."/>
            <person name="Lefler F.W."/>
            <person name="Huang I.-S."/>
            <person name="Laughinghouse H. IV."/>
        </authorList>
    </citation>
    <scope>NUCLEOTIDE SEQUENCE [LARGE SCALE GENOMIC DNA]</scope>
    <source>
        <strain evidence="8 9">BLCC-F46</strain>
    </source>
</reference>
<feature type="transmembrane region" description="Helical" evidence="6">
    <location>
        <begin position="295"/>
        <end position="318"/>
    </location>
</feature>
<feature type="transmembrane region" description="Helical" evidence="6">
    <location>
        <begin position="56"/>
        <end position="73"/>
    </location>
</feature>
<feature type="domain" description="EamA" evidence="7">
    <location>
        <begin position="23"/>
        <end position="166"/>
    </location>
</feature>
<keyword evidence="5 6" id="KW-0472">Membrane</keyword>
<comment type="caution">
    <text evidence="8">The sequence shown here is derived from an EMBL/GenBank/DDBJ whole genome shotgun (WGS) entry which is preliminary data.</text>
</comment>
<evidence type="ECO:0000256" key="1">
    <source>
        <dbReference type="ARBA" id="ARBA00004141"/>
    </source>
</evidence>
<dbReference type="InterPro" id="IPR037185">
    <property type="entry name" value="EmrE-like"/>
</dbReference>
<dbReference type="PANTHER" id="PTHR32322:SF2">
    <property type="entry name" value="EAMA DOMAIN-CONTAINING PROTEIN"/>
    <property type="match status" value="1"/>
</dbReference>
<evidence type="ECO:0000256" key="4">
    <source>
        <dbReference type="ARBA" id="ARBA00022989"/>
    </source>
</evidence>
<dbReference type="InterPro" id="IPR050638">
    <property type="entry name" value="AA-Vitamin_Transporters"/>
</dbReference>
<organism evidence="8 9">
    <name type="scientific">Floridaenema aerugineum BLCC-F46</name>
    <dbReference type="NCBI Taxonomy" id="3153654"/>
    <lineage>
        <taxon>Bacteria</taxon>
        <taxon>Bacillati</taxon>
        <taxon>Cyanobacteriota</taxon>
        <taxon>Cyanophyceae</taxon>
        <taxon>Oscillatoriophycideae</taxon>
        <taxon>Aerosakkonematales</taxon>
        <taxon>Aerosakkonemataceae</taxon>
        <taxon>Floridanema</taxon>
        <taxon>Floridanema aerugineum</taxon>
    </lineage>
</organism>
<dbReference type="SUPFAM" id="SSF103481">
    <property type="entry name" value="Multidrug resistance efflux transporter EmrE"/>
    <property type="match status" value="2"/>
</dbReference>
<comment type="similarity">
    <text evidence="2">Belongs to the EamA transporter family.</text>
</comment>
<feature type="transmembrane region" description="Helical" evidence="6">
    <location>
        <begin position="209"/>
        <end position="228"/>
    </location>
</feature>
<evidence type="ECO:0000313" key="9">
    <source>
        <dbReference type="Proteomes" id="UP001576774"/>
    </source>
</evidence>
<feature type="domain" description="EamA" evidence="7">
    <location>
        <begin position="179"/>
        <end position="312"/>
    </location>
</feature>
<evidence type="ECO:0000256" key="2">
    <source>
        <dbReference type="ARBA" id="ARBA00007362"/>
    </source>
</evidence>
<dbReference type="InterPro" id="IPR000620">
    <property type="entry name" value="EamA_dom"/>
</dbReference>
<feature type="transmembrane region" description="Helical" evidence="6">
    <location>
        <begin position="20"/>
        <end position="44"/>
    </location>
</feature>
<keyword evidence="4 6" id="KW-1133">Transmembrane helix</keyword>
<comment type="subcellular location">
    <subcellularLocation>
        <location evidence="1">Membrane</location>
        <topology evidence="1">Multi-pass membrane protein</topology>
    </subcellularLocation>
</comment>
<feature type="transmembrane region" description="Helical" evidence="6">
    <location>
        <begin position="179"/>
        <end position="197"/>
    </location>
</feature>
<feature type="transmembrane region" description="Helical" evidence="6">
    <location>
        <begin position="94"/>
        <end position="114"/>
    </location>
</feature>
<protein>
    <submittedName>
        <fullName evidence="8">DMT family transporter</fullName>
    </submittedName>
</protein>
<dbReference type="Pfam" id="PF00892">
    <property type="entry name" value="EamA"/>
    <property type="match status" value="2"/>
</dbReference>
<evidence type="ECO:0000256" key="6">
    <source>
        <dbReference type="SAM" id="Phobius"/>
    </source>
</evidence>
<feature type="transmembrane region" description="Helical" evidence="6">
    <location>
        <begin position="150"/>
        <end position="167"/>
    </location>
</feature>
<evidence type="ECO:0000256" key="3">
    <source>
        <dbReference type="ARBA" id="ARBA00022692"/>
    </source>
</evidence>
<proteinExistence type="inferred from homology"/>
<gene>
    <name evidence="8" type="ORF">ACE1CC_22325</name>
</gene>
<dbReference type="Proteomes" id="UP001576774">
    <property type="component" value="Unassembled WGS sequence"/>
</dbReference>
<evidence type="ECO:0000259" key="7">
    <source>
        <dbReference type="Pfam" id="PF00892"/>
    </source>
</evidence>
<dbReference type="PANTHER" id="PTHR32322">
    <property type="entry name" value="INNER MEMBRANE TRANSPORTER"/>
    <property type="match status" value="1"/>
</dbReference>
<name>A0ABV4X9X5_9CYAN</name>
<evidence type="ECO:0000313" key="8">
    <source>
        <dbReference type="EMBL" id="MFB2879602.1"/>
    </source>
</evidence>
<sequence length="334" mass="36569">MSLESPLEQPPLLSEQKARLIPYVALLIALLAIGLGPIFVRFSIAEIGANATTFNRFWIAGVIFGIWNGFSAMRQNAPEKVVRESKQLYTPKTLGLLLLVGCLFAAIQLFWALSLTQTTVASSVTILHGLRPLLTTLGGWILFKNRYDRKFLIGMIIAILGSIFIGFNDFSVSIHKLQGDLLAVLSALCSTLELLIMEHLLTKFNTQTLMLWCCVIGSFVIFSVLAIVNQDFFPISLQGWAAVIALALFSQVIGHGLIIYSLNYLSSGVVAVTMLLDPVISALFAWFILSEHITILNVILSCIVLLGIYVSLSSNYAVKASVESIEVKAETLLS</sequence>
<dbReference type="RefSeq" id="WP_413272637.1">
    <property type="nucleotide sequence ID" value="NZ_JBHFNQ010000170.1"/>
</dbReference>
<feature type="transmembrane region" description="Helical" evidence="6">
    <location>
        <begin position="269"/>
        <end position="289"/>
    </location>
</feature>
<keyword evidence="9" id="KW-1185">Reference proteome</keyword>